<sequence>MMLHARYADAATFLLRRGLAADKCNATHSQCKTIRLARKLPDGDASALRSDAAKEQEEALDEDDLTWLILPTQLD</sequence>
<keyword evidence="2" id="KW-1185">Reference proteome</keyword>
<evidence type="ECO:0000313" key="1">
    <source>
        <dbReference type="EMBL" id="KAI8013122.1"/>
    </source>
</evidence>
<comment type="caution">
    <text evidence="1">The sequence shown here is derived from an EMBL/GenBank/DDBJ whole genome shotgun (WGS) entry which is preliminary data.</text>
</comment>
<organism evidence="1 2">
    <name type="scientific">Camellia lanceoleosa</name>
    <dbReference type="NCBI Taxonomy" id="1840588"/>
    <lineage>
        <taxon>Eukaryota</taxon>
        <taxon>Viridiplantae</taxon>
        <taxon>Streptophyta</taxon>
        <taxon>Embryophyta</taxon>
        <taxon>Tracheophyta</taxon>
        <taxon>Spermatophyta</taxon>
        <taxon>Magnoliopsida</taxon>
        <taxon>eudicotyledons</taxon>
        <taxon>Gunneridae</taxon>
        <taxon>Pentapetalae</taxon>
        <taxon>asterids</taxon>
        <taxon>Ericales</taxon>
        <taxon>Theaceae</taxon>
        <taxon>Camellia</taxon>
    </lineage>
</organism>
<reference evidence="1 2" key="1">
    <citation type="journal article" date="2022" name="Plant J.">
        <title>Chromosome-level genome of Camellia lanceoleosa provides a valuable resource for understanding genome evolution and self-incompatibility.</title>
        <authorList>
            <person name="Gong W."/>
            <person name="Xiao S."/>
            <person name="Wang L."/>
            <person name="Liao Z."/>
            <person name="Chang Y."/>
            <person name="Mo W."/>
            <person name="Hu G."/>
            <person name="Li W."/>
            <person name="Zhao G."/>
            <person name="Zhu H."/>
            <person name="Hu X."/>
            <person name="Ji K."/>
            <person name="Xiang X."/>
            <person name="Song Q."/>
            <person name="Yuan D."/>
            <person name="Jin S."/>
            <person name="Zhang L."/>
        </authorList>
    </citation>
    <scope>NUCLEOTIDE SEQUENCE [LARGE SCALE GENOMIC DNA]</scope>
    <source>
        <strain evidence="1">SQ_2022a</strain>
    </source>
</reference>
<gene>
    <name evidence="1" type="ORF">LOK49_LG05G00005</name>
</gene>
<evidence type="ECO:0000313" key="2">
    <source>
        <dbReference type="Proteomes" id="UP001060215"/>
    </source>
</evidence>
<dbReference type="Proteomes" id="UP001060215">
    <property type="component" value="Chromosome 4"/>
</dbReference>
<name>A0ACC0HKQ8_9ERIC</name>
<proteinExistence type="predicted"/>
<protein>
    <submittedName>
        <fullName evidence="1">Gamma-soluble NSF attachment protein</fullName>
    </submittedName>
</protein>
<accession>A0ACC0HKQ8</accession>
<dbReference type="EMBL" id="CM045761">
    <property type="protein sequence ID" value="KAI8013122.1"/>
    <property type="molecule type" value="Genomic_DNA"/>
</dbReference>